<evidence type="ECO:0000313" key="3">
    <source>
        <dbReference type="Proteomes" id="UP000002011"/>
    </source>
</evidence>
<dbReference type="Gene3D" id="3.40.50.2000">
    <property type="entry name" value="Glycogen Phosphorylase B"/>
    <property type="match status" value="1"/>
</dbReference>
<reference evidence="2 3" key="1">
    <citation type="journal article" date="2009" name="Stand. Genomic Sci.">
        <title>Complete genome sequence of Dyadobacter fermentans type strain (NS114).</title>
        <authorList>
            <person name="Lang E."/>
            <person name="Lapidus A."/>
            <person name="Chertkov O."/>
            <person name="Brettin T."/>
            <person name="Detter J.C."/>
            <person name="Han C."/>
            <person name="Copeland A."/>
            <person name="Glavina Del Rio T."/>
            <person name="Nolan M."/>
            <person name="Chen F."/>
            <person name="Lucas S."/>
            <person name="Tice H."/>
            <person name="Cheng J.F."/>
            <person name="Land M."/>
            <person name="Hauser L."/>
            <person name="Chang Y.J."/>
            <person name="Jeffries C.D."/>
            <person name="Kopitz M."/>
            <person name="Bruce D."/>
            <person name="Goodwin L."/>
            <person name="Pitluck S."/>
            <person name="Ovchinnikova G."/>
            <person name="Pati A."/>
            <person name="Ivanova N."/>
            <person name="Mavrommatis K."/>
            <person name="Chen A."/>
            <person name="Palaniappan K."/>
            <person name="Chain P."/>
            <person name="Bristow J."/>
            <person name="Eisen J.A."/>
            <person name="Markowitz V."/>
            <person name="Hugenholtz P."/>
            <person name="Goker M."/>
            <person name="Rohde M."/>
            <person name="Kyrpides N.C."/>
            <person name="Klenk H.P."/>
        </authorList>
    </citation>
    <scope>NUCLEOTIDE SEQUENCE [LARGE SCALE GENOMIC DNA]</scope>
    <source>
        <strain evidence="3">ATCC 700827 / DSM 18053 / CIP 107007 / KCTC 52180 / NS114</strain>
    </source>
</reference>
<evidence type="ECO:0000259" key="1">
    <source>
        <dbReference type="Pfam" id="PF04101"/>
    </source>
</evidence>
<sequence>MARGCEVTIAASGATALLLKDNFPGLPQLPLAGYDIAYSRSGGTFVAKIVLQIPKILRAIRRERRWLRNMQATHQFDLVISDNRYGLNINGLHSVIMTHQLQIMTGFGGFADYLMRKLHYRMLEQFDECWVVDAQEDGLAGALSHPPNIPANAHYVGLLSQLETPAHDAEEQGQILALLSGPEPMRTILEKLIIGQASELTENQFHIIAGNPSGKPQPHLPGHITYATHANARELVTAISAAQLVICRSGYSTLMDLATLGKKALLIPTPGQSEQEYLAGHLNAQGIALSRKQADLDLKQDIAAALHYKGFSSTPHAGKPVQMQAVIDAALKQLKN</sequence>
<dbReference type="Pfam" id="PF04101">
    <property type="entry name" value="Glyco_tran_28_C"/>
    <property type="match status" value="1"/>
</dbReference>
<dbReference type="STRING" id="471854.Dfer_5564"/>
<keyword evidence="3" id="KW-1185">Reference proteome</keyword>
<feature type="domain" description="Glycosyl transferase family 28 C-terminal" evidence="1">
    <location>
        <begin position="190"/>
        <end position="300"/>
    </location>
</feature>
<dbReference type="GO" id="GO:0016758">
    <property type="term" value="F:hexosyltransferase activity"/>
    <property type="evidence" value="ECO:0007669"/>
    <property type="project" value="InterPro"/>
</dbReference>
<name>C6VVM4_DYAFD</name>
<gene>
    <name evidence="2" type="ordered locus">Dfer_5564</name>
</gene>
<protein>
    <submittedName>
        <fullName evidence="2">Glycosyltransferase 28 domain</fullName>
    </submittedName>
</protein>
<dbReference type="RefSeq" id="WP_015814994.1">
    <property type="nucleotide sequence ID" value="NC_013037.1"/>
</dbReference>
<dbReference type="HOGENOM" id="CLU_789629_0_0_10"/>
<keyword evidence="2" id="KW-0808">Transferase</keyword>
<organism evidence="2 3">
    <name type="scientific">Dyadobacter fermentans (strain ATCC 700827 / DSM 18053 / CIP 107007 / KCTC 52180 / NS114)</name>
    <dbReference type="NCBI Taxonomy" id="471854"/>
    <lineage>
        <taxon>Bacteria</taxon>
        <taxon>Pseudomonadati</taxon>
        <taxon>Bacteroidota</taxon>
        <taxon>Cytophagia</taxon>
        <taxon>Cytophagales</taxon>
        <taxon>Spirosomataceae</taxon>
        <taxon>Dyadobacter</taxon>
    </lineage>
</organism>
<accession>C6VVM4</accession>
<dbReference type="SUPFAM" id="SSF53756">
    <property type="entry name" value="UDP-Glycosyltransferase/glycogen phosphorylase"/>
    <property type="match status" value="1"/>
</dbReference>
<proteinExistence type="predicted"/>
<evidence type="ECO:0000313" key="2">
    <source>
        <dbReference type="EMBL" id="ACT96754.1"/>
    </source>
</evidence>
<dbReference type="AlphaFoldDB" id="C6VVM4"/>
<dbReference type="eggNOG" id="COG0707">
    <property type="taxonomic scope" value="Bacteria"/>
</dbReference>
<dbReference type="InterPro" id="IPR007235">
    <property type="entry name" value="Glyco_trans_28_C"/>
</dbReference>
<dbReference type="EMBL" id="CP001619">
    <property type="protein sequence ID" value="ACT96754.1"/>
    <property type="molecule type" value="Genomic_DNA"/>
</dbReference>
<dbReference type="Proteomes" id="UP000002011">
    <property type="component" value="Chromosome"/>
</dbReference>
<dbReference type="KEGG" id="dfe:Dfer_5564"/>